<dbReference type="EMBL" id="VXMH01000077">
    <property type="protein sequence ID" value="MYC96355.1"/>
    <property type="molecule type" value="Genomic_DNA"/>
</dbReference>
<proteinExistence type="predicted"/>
<organism evidence="2">
    <name type="scientific">Caldilineaceae bacterium SB0661_bin_32</name>
    <dbReference type="NCBI Taxonomy" id="2605255"/>
    <lineage>
        <taxon>Bacteria</taxon>
        <taxon>Bacillati</taxon>
        <taxon>Chloroflexota</taxon>
        <taxon>Caldilineae</taxon>
        <taxon>Caldilineales</taxon>
        <taxon>Caldilineaceae</taxon>
    </lineage>
</organism>
<dbReference type="AlphaFoldDB" id="A0A6B1DAM5"/>
<dbReference type="Pfam" id="PF10923">
    <property type="entry name" value="BrxC_BrxD"/>
    <property type="match status" value="1"/>
</dbReference>
<dbReference type="SUPFAM" id="SSF52540">
    <property type="entry name" value="P-loop containing nucleoside triphosphate hydrolases"/>
    <property type="match status" value="1"/>
</dbReference>
<protein>
    <recommendedName>
        <fullName evidence="3">ATP-binding protein</fullName>
    </recommendedName>
</protein>
<reference evidence="2" key="1">
    <citation type="submission" date="2019-09" db="EMBL/GenBank/DDBJ databases">
        <title>Characterisation of the sponge microbiome using genome-centric metagenomics.</title>
        <authorList>
            <person name="Engelberts J.P."/>
            <person name="Robbins S.J."/>
            <person name="De Goeij J.M."/>
            <person name="Aranda M."/>
            <person name="Bell S.C."/>
            <person name="Webster N.S."/>
        </authorList>
    </citation>
    <scope>NUCLEOTIDE SEQUENCE</scope>
    <source>
        <strain evidence="2">SB0661_bin_32</strain>
    </source>
</reference>
<dbReference type="InterPro" id="IPR021228">
    <property type="entry name" value="BrxD"/>
</dbReference>
<evidence type="ECO:0000256" key="1">
    <source>
        <dbReference type="SAM" id="MobiDB-lite"/>
    </source>
</evidence>
<evidence type="ECO:0008006" key="3">
    <source>
        <dbReference type="Google" id="ProtNLM"/>
    </source>
</evidence>
<feature type="region of interest" description="Disordered" evidence="1">
    <location>
        <begin position="400"/>
        <end position="427"/>
    </location>
</feature>
<evidence type="ECO:0000313" key="2">
    <source>
        <dbReference type="EMBL" id="MYC96355.1"/>
    </source>
</evidence>
<name>A0A6B1DAM5_9CHLR</name>
<comment type="caution">
    <text evidence="2">The sequence shown here is derived from an EMBL/GenBank/DDBJ whole genome shotgun (WGS) entry which is preliminary data.</text>
</comment>
<sequence length="427" mass="47330">MSFGDGTSSLVANRLALEALRSGVPNRAAVRLLGCNQPHVEERFTSMLDSATDIDSPARNGQGMLISGDFGSGKSHLLAHLEHLALEQGFVCSKVAISKETPLYDLGKVFISAMENGRLPDRSGRLIEELGLSLKPDSREFASFFRWADQAAASGDISPIFPASLLIYERAGDLELNGEIETFWAGDKILKGRITAGLRQIDQMQNYKFNMPKVAELPPQRLRFALELIKGARYRGWVVLLDEIELVGSYSLLQRGRSYAEVARWMGEAAGESYPGLVMVGSVTEDFASAIISPDGSRKDHDYIRPKMEVNAKYNVIAGRAETGMHMLERQCVPLRAPESDDVAATVEKLRSLYSDAYGWEAPPIEAKAGGAGIYGRMRYQVRRAINEWDLLRLRPDSRPETEVHEFTTSYEENRDLESPAHEGDAE</sequence>
<gene>
    <name evidence="2" type="ORF">F4X14_15435</name>
</gene>
<dbReference type="InterPro" id="IPR027417">
    <property type="entry name" value="P-loop_NTPase"/>
</dbReference>
<accession>A0A6B1DAM5</accession>